<protein>
    <recommendedName>
        <fullName evidence="8">Homeobox domain-containing protein</fullName>
    </recommendedName>
</protein>
<feature type="compositionally biased region" description="Basic and acidic residues" evidence="7">
    <location>
        <begin position="290"/>
        <end position="305"/>
    </location>
</feature>
<accession>A0A182QX60</accession>
<dbReference type="InterPro" id="IPR017970">
    <property type="entry name" value="Homeobox_CS"/>
</dbReference>
<name>A0A182QX60_9DIPT</name>
<dbReference type="GO" id="GO:0000978">
    <property type="term" value="F:RNA polymerase II cis-regulatory region sequence-specific DNA binding"/>
    <property type="evidence" value="ECO:0007669"/>
    <property type="project" value="TreeGrafter"/>
</dbReference>
<feature type="compositionally biased region" description="Polar residues" evidence="7">
    <location>
        <begin position="235"/>
        <end position="265"/>
    </location>
</feature>
<dbReference type="GO" id="GO:0030154">
    <property type="term" value="P:cell differentiation"/>
    <property type="evidence" value="ECO:0007669"/>
    <property type="project" value="TreeGrafter"/>
</dbReference>
<reference evidence="9" key="2">
    <citation type="submission" date="2020-05" db="UniProtKB">
        <authorList>
            <consortium name="EnsemblMetazoa"/>
        </authorList>
    </citation>
    <scope>IDENTIFICATION</scope>
    <source>
        <strain evidence="9">FAR1</strain>
    </source>
</reference>
<dbReference type="FunFam" id="1.10.10.60:FF:000379">
    <property type="entry name" value="Hex homeobox"/>
    <property type="match status" value="1"/>
</dbReference>
<dbReference type="CDD" id="cd00086">
    <property type="entry name" value="homeodomain"/>
    <property type="match status" value="1"/>
</dbReference>
<organism evidence="9 10">
    <name type="scientific">Anopheles farauti</name>
    <dbReference type="NCBI Taxonomy" id="69004"/>
    <lineage>
        <taxon>Eukaryota</taxon>
        <taxon>Metazoa</taxon>
        <taxon>Ecdysozoa</taxon>
        <taxon>Arthropoda</taxon>
        <taxon>Hexapoda</taxon>
        <taxon>Insecta</taxon>
        <taxon>Pterygota</taxon>
        <taxon>Neoptera</taxon>
        <taxon>Endopterygota</taxon>
        <taxon>Diptera</taxon>
        <taxon>Nematocera</taxon>
        <taxon>Culicoidea</taxon>
        <taxon>Culicidae</taxon>
        <taxon>Anophelinae</taxon>
        <taxon>Anopheles</taxon>
    </lineage>
</organism>
<keyword evidence="10" id="KW-1185">Reference proteome</keyword>
<dbReference type="AlphaFoldDB" id="A0A182QX60"/>
<evidence type="ECO:0000256" key="6">
    <source>
        <dbReference type="RuleBase" id="RU000682"/>
    </source>
</evidence>
<dbReference type="STRING" id="69004.A0A182QX60"/>
<dbReference type="EMBL" id="AXCN02001179">
    <property type="status" value="NOT_ANNOTATED_CDS"/>
    <property type="molecule type" value="Genomic_DNA"/>
</dbReference>
<feature type="compositionally biased region" description="Polar residues" evidence="7">
    <location>
        <begin position="40"/>
        <end position="58"/>
    </location>
</feature>
<reference evidence="10" key="1">
    <citation type="submission" date="2014-01" db="EMBL/GenBank/DDBJ databases">
        <title>The Genome Sequence of Anopheles farauti FAR1 (V2).</title>
        <authorList>
            <consortium name="The Broad Institute Genomics Platform"/>
            <person name="Neafsey D.E."/>
            <person name="Besansky N."/>
            <person name="Howell P."/>
            <person name="Walton C."/>
            <person name="Young S.K."/>
            <person name="Zeng Q."/>
            <person name="Gargeya S."/>
            <person name="Fitzgerald M."/>
            <person name="Haas B."/>
            <person name="Abouelleil A."/>
            <person name="Allen A.W."/>
            <person name="Alvarado L."/>
            <person name="Arachchi H.M."/>
            <person name="Berlin A.M."/>
            <person name="Chapman S.B."/>
            <person name="Gainer-Dewar J."/>
            <person name="Goldberg J."/>
            <person name="Griggs A."/>
            <person name="Gujja S."/>
            <person name="Hansen M."/>
            <person name="Howarth C."/>
            <person name="Imamovic A."/>
            <person name="Ireland A."/>
            <person name="Larimer J."/>
            <person name="McCowan C."/>
            <person name="Murphy C."/>
            <person name="Pearson M."/>
            <person name="Poon T.W."/>
            <person name="Priest M."/>
            <person name="Roberts A."/>
            <person name="Saif S."/>
            <person name="Shea T."/>
            <person name="Sisk P."/>
            <person name="Sykes S."/>
            <person name="Wortman J."/>
            <person name="Nusbaum C."/>
            <person name="Birren B."/>
        </authorList>
    </citation>
    <scope>NUCLEOTIDE SEQUENCE [LARGE SCALE GENOMIC DNA]</scope>
    <source>
        <strain evidence="10">FAR1</strain>
    </source>
</reference>
<dbReference type="EnsemblMetazoa" id="AFAF018650-RA">
    <property type="protein sequence ID" value="AFAF018650-PA"/>
    <property type="gene ID" value="AFAF018650"/>
</dbReference>
<evidence type="ECO:0000259" key="8">
    <source>
        <dbReference type="PROSITE" id="PS50071"/>
    </source>
</evidence>
<comment type="subcellular location">
    <subcellularLocation>
        <location evidence="1 5 6">Nucleus</location>
    </subcellularLocation>
</comment>
<dbReference type="InterPro" id="IPR001356">
    <property type="entry name" value="HD"/>
</dbReference>
<feature type="region of interest" description="Disordered" evidence="7">
    <location>
        <begin position="230"/>
        <end position="322"/>
    </location>
</feature>
<proteinExistence type="predicted"/>
<evidence type="ECO:0000256" key="5">
    <source>
        <dbReference type="PROSITE-ProRule" id="PRU00108"/>
    </source>
</evidence>
<keyword evidence="4 5" id="KW-0539">Nucleus</keyword>
<evidence type="ECO:0000313" key="10">
    <source>
        <dbReference type="Proteomes" id="UP000075886"/>
    </source>
</evidence>
<feature type="compositionally biased region" description="Acidic residues" evidence="7">
    <location>
        <begin position="306"/>
        <end position="315"/>
    </location>
</feature>
<evidence type="ECO:0000256" key="3">
    <source>
        <dbReference type="ARBA" id="ARBA00023155"/>
    </source>
</evidence>
<evidence type="ECO:0000256" key="7">
    <source>
        <dbReference type="SAM" id="MobiDB-lite"/>
    </source>
</evidence>
<dbReference type="SMART" id="SM00389">
    <property type="entry name" value="HOX"/>
    <property type="match status" value="1"/>
</dbReference>
<keyword evidence="3 5" id="KW-0371">Homeobox</keyword>
<feature type="DNA-binding region" description="Homeobox" evidence="5">
    <location>
        <begin position="175"/>
        <end position="234"/>
    </location>
</feature>
<feature type="domain" description="Homeobox" evidence="8">
    <location>
        <begin position="173"/>
        <end position="233"/>
    </location>
</feature>
<dbReference type="Gene3D" id="1.10.10.60">
    <property type="entry name" value="Homeodomain-like"/>
    <property type="match status" value="1"/>
</dbReference>
<dbReference type="Proteomes" id="UP000075886">
    <property type="component" value="Unassembled WGS sequence"/>
</dbReference>
<dbReference type="InterPro" id="IPR051000">
    <property type="entry name" value="Homeobox_DNA-bind_prot"/>
</dbReference>
<evidence type="ECO:0000313" key="9">
    <source>
        <dbReference type="EnsemblMetazoa" id="AFAF018650-PA"/>
    </source>
</evidence>
<feature type="region of interest" description="Disordered" evidence="7">
    <location>
        <begin position="23"/>
        <end position="108"/>
    </location>
</feature>
<dbReference type="GO" id="GO:0000981">
    <property type="term" value="F:DNA-binding transcription factor activity, RNA polymerase II-specific"/>
    <property type="evidence" value="ECO:0007669"/>
    <property type="project" value="InterPro"/>
</dbReference>
<evidence type="ECO:0000256" key="1">
    <source>
        <dbReference type="ARBA" id="ARBA00004123"/>
    </source>
</evidence>
<dbReference type="InterPro" id="IPR009057">
    <property type="entry name" value="Homeodomain-like_sf"/>
</dbReference>
<dbReference type="Pfam" id="PF00046">
    <property type="entry name" value="Homeodomain"/>
    <property type="match status" value="1"/>
</dbReference>
<dbReference type="SUPFAM" id="SSF46689">
    <property type="entry name" value="Homeodomain-like"/>
    <property type="match status" value="1"/>
</dbReference>
<keyword evidence="2 5" id="KW-0238">DNA-binding</keyword>
<dbReference type="PROSITE" id="PS50071">
    <property type="entry name" value="HOMEOBOX_2"/>
    <property type="match status" value="1"/>
</dbReference>
<sequence>MKMGSSKRKSSFRIDDILHQQRAEQLYQHHHAGRLAGNAASATPTAGDTAPYNSSPSAGNYGALTLPPPTHTAPTECGSPPGSPLGVSTGGSNGAHPTPVRSESPKKPTAMYPGLLDFSKNVIPIPLQFGMPAFNPLNAAYLEHYASVLHKASPRVWPFYPHPYSYLLPACGSKRKGGQVRFTPQQTQNLEKRFSNHKYLSPEDRRNLAIQLKLSDRQVKTWFQNRRAKWRRANSGCQSTDTVHGSPNGPTSGSKNPSGVESSAANRGHKYSSEHAEDGESRRTPSSMEYDGKSNDSYSEHGSSEEHDDDDDDDPAAPIDVI</sequence>
<dbReference type="PANTHER" id="PTHR24324">
    <property type="entry name" value="HOMEOBOX PROTEIN HHEX"/>
    <property type="match status" value="1"/>
</dbReference>
<dbReference type="VEuPathDB" id="VectorBase:AFAF018650"/>
<evidence type="ECO:0000256" key="4">
    <source>
        <dbReference type="ARBA" id="ARBA00023242"/>
    </source>
</evidence>
<dbReference type="GO" id="GO:0005634">
    <property type="term" value="C:nucleus"/>
    <property type="evidence" value="ECO:0007669"/>
    <property type="project" value="UniProtKB-SubCell"/>
</dbReference>
<dbReference type="PANTHER" id="PTHR24324:SF5">
    <property type="entry name" value="HEMATOPOIETICALLY-EXPRESSED HOMEOBOX PROTEIN HHEX"/>
    <property type="match status" value="1"/>
</dbReference>
<dbReference type="PROSITE" id="PS00027">
    <property type="entry name" value="HOMEOBOX_1"/>
    <property type="match status" value="1"/>
</dbReference>
<evidence type="ECO:0000256" key="2">
    <source>
        <dbReference type="ARBA" id="ARBA00023125"/>
    </source>
</evidence>
<feature type="compositionally biased region" description="Basic and acidic residues" evidence="7">
    <location>
        <begin position="271"/>
        <end position="283"/>
    </location>
</feature>